<dbReference type="SUPFAM" id="SSF54523">
    <property type="entry name" value="Pili subunits"/>
    <property type="match status" value="1"/>
</dbReference>
<evidence type="ECO:0000259" key="3">
    <source>
        <dbReference type="Pfam" id="PF21687"/>
    </source>
</evidence>
<evidence type="ECO:0000256" key="1">
    <source>
        <dbReference type="PIRNR" id="PIRNR002786"/>
    </source>
</evidence>
<dbReference type="AlphaFoldDB" id="Q221L4"/>
<dbReference type="PIRSF" id="PIRSF002786">
    <property type="entry name" value="XcpX"/>
    <property type="match status" value="1"/>
</dbReference>
<organism evidence="4 5">
    <name type="scientific">Albidiferax ferrireducens (strain ATCC BAA-621 / DSM 15236 / T118)</name>
    <name type="common">Rhodoferax ferrireducens</name>
    <dbReference type="NCBI Taxonomy" id="338969"/>
    <lineage>
        <taxon>Bacteria</taxon>
        <taxon>Pseudomonadati</taxon>
        <taxon>Pseudomonadota</taxon>
        <taxon>Betaproteobacteria</taxon>
        <taxon>Burkholderiales</taxon>
        <taxon>Comamonadaceae</taxon>
        <taxon>Rhodoferax</taxon>
    </lineage>
</organism>
<protein>
    <recommendedName>
        <fullName evidence="1">Type II secretion system protein K</fullName>
    </recommendedName>
</protein>
<keyword evidence="1" id="KW-0813">Transport</keyword>
<comment type="similarity">
    <text evidence="1">Belongs to the GSP K family.</text>
</comment>
<dbReference type="GO" id="GO:0009306">
    <property type="term" value="P:protein secretion"/>
    <property type="evidence" value="ECO:0007669"/>
    <property type="project" value="InterPro"/>
</dbReference>
<feature type="domain" description="T2SS protein K first SAM-like" evidence="3">
    <location>
        <begin position="117"/>
        <end position="215"/>
    </location>
</feature>
<dbReference type="InterPro" id="IPR005628">
    <property type="entry name" value="GspK"/>
</dbReference>
<keyword evidence="1" id="KW-0472">Membrane</keyword>
<evidence type="ECO:0000259" key="2">
    <source>
        <dbReference type="Pfam" id="PF03934"/>
    </source>
</evidence>
<dbReference type="eggNOG" id="COG3156">
    <property type="taxonomic scope" value="Bacteria"/>
</dbReference>
<gene>
    <name evidence="4" type="ordered locus">Rfer_0538</name>
</gene>
<name>Q221L4_ALBFT</name>
<dbReference type="RefSeq" id="WP_011462862.1">
    <property type="nucleotide sequence ID" value="NC_007908.1"/>
</dbReference>
<dbReference type="KEGG" id="rfr:Rfer_0538"/>
<comment type="subcellular location">
    <subcellularLocation>
        <location evidence="1">Cell inner membrane</location>
    </subcellularLocation>
</comment>
<reference evidence="5" key="1">
    <citation type="submission" date="2006-02" db="EMBL/GenBank/DDBJ databases">
        <title>Complete sequence of chromosome of Rhodoferax ferrireducens DSM 15236.</title>
        <authorList>
            <person name="Copeland A."/>
            <person name="Lucas S."/>
            <person name="Lapidus A."/>
            <person name="Barry K."/>
            <person name="Detter J.C."/>
            <person name="Glavina del Rio T."/>
            <person name="Hammon N."/>
            <person name="Israni S."/>
            <person name="Pitluck S."/>
            <person name="Brettin T."/>
            <person name="Bruce D."/>
            <person name="Han C."/>
            <person name="Tapia R."/>
            <person name="Gilna P."/>
            <person name="Kiss H."/>
            <person name="Schmutz J."/>
            <person name="Larimer F."/>
            <person name="Land M."/>
            <person name="Kyrpides N."/>
            <person name="Ivanova N."/>
            <person name="Richardson P."/>
        </authorList>
    </citation>
    <scope>NUCLEOTIDE SEQUENCE [LARGE SCALE GENOMIC DNA]</scope>
    <source>
        <strain evidence="5">ATCC BAA-621 / DSM 15236 / T118</strain>
    </source>
</reference>
<keyword evidence="1" id="KW-0997">Cell inner membrane</keyword>
<sequence length="325" mass="35090">MKSQRGAAILTAMLTVVLVASLASATLWQQWRGVEVEAAERSRMQSAWILSGALDWARLILREDGRKGGADHLAEPWAVPLEQARLSSFLAADRSDTQAADAAQEAFLSGQITDLQSRLNVANLVQNGAIDVDSERAFTRLFEVLDLPETELVLLLDKLRLAQGAPAGAAVAAAPLDAPDAASITLWPQTIDQLAWFGLSAHSIAVLRPFITILPVRTPVNLNTAAAEVIYACVEGFDLADAHRLVRERNAIHLATLSDASKISGKTSVQFNAALHSVSSRFFEVRGDLRIDQATVQEVSVVQRDGLEVKTLSRQRVASSSPTLQ</sequence>
<evidence type="ECO:0000313" key="5">
    <source>
        <dbReference type="Proteomes" id="UP000008332"/>
    </source>
</evidence>
<dbReference type="Proteomes" id="UP000008332">
    <property type="component" value="Chromosome"/>
</dbReference>
<keyword evidence="5" id="KW-1185">Reference proteome</keyword>
<dbReference type="HOGENOM" id="CLU_057294_1_1_4"/>
<dbReference type="STRING" id="338969.Rfer_0538"/>
<dbReference type="OrthoDB" id="5293133at2"/>
<dbReference type="Gene3D" id="3.30.1300.30">
    <property type="entry name" value="GSPII I/J protein-like"/>
    <property type="match status" value="1"/>
</dbReference>
<dbReference type="Pfam" id="PF21687">
    <property type="entry name" value="T2SSK_1st"/>
    <property type="match status" value="1"/>
</dbReference>
<dbReference type="Pfam" id="PF03934">
    <property type="entry name" value="T2SSK"/>
    <property type="match status" value="1"/>
</dbReference>
<dbReference type="NCBIfam" id="NF037980">
    <property type="entry name" value="T2SS_GspK"/>
    <property type="match status" value="1"/>
</dbReference>
<feature type="domain" description="T2SS protein K second SAM-like" evidence="2">
    <location>
        <begin position="220"/>
        <end position="278"/>
    </location>
</feature>
<dbReference type="GO" id="GO:0005886">
    <property type="term" value="C:plasma membrane"/>
    <property type="evidence" value="ECO:0007669"/>
    <property type="project" value="UniProtKB-SubCell"/>
</dbReference>
<dbReference type="InterPro" id="IPR049179">
    <property type="entry name" value="T2SSK_SAM-like_2nd"/>
</dbReference>
<proteinExistence type="inferred from homology"/>
<accession>Q221L4</accession>
<evidence type="ECO:0000313" key="4">
    <source>
        <dbReference type="EMBL" id="ABD68289.1"/>
    </source>
</evidence>
<dbReference type="InterPro" id="IPR045584">
    <property type="entry name" value="Pilin-like"/>
</dbReference>
<dbReference type="EMBL" id="CP000267">
    <property type="protein sequence ID" value="ABD68289.1"/>
    <property type="molecule type" value="Genomic_DNA"/>
</dbReference>
<keyword evidence="1" id="KW-1003">Cell membrane</keyword>
<dbReference type="InterPro" id="IPR049031">
    <property type="entry name" value="T2SSK_SAM-like_1st"/>
</dbReference>